<dbReference type="PANTHER" id="PTHR18834">
    <property type="entry name" value="STEROID RECEPTOR RNA ACTIVATOR 1"/>
    <property type="match status" value="1"/>
</dbReference>
<organism evidence="3">
    <name type="scientific">Melanaphis sacchari</name>
    <dbReference type="NCBI Taxonomy" id="742174"/>
    <lineage>
        <taxon>Eukaryota</taxon>
        <taxon>Metazoa</taxon>
        <taxon>Ecdysozoa</taxon>
        <taxon>Arthropoda</taxon>
        <taxon>Hexapoda</taxon>
        <taxon>Insecta</taxon>
        <taxon>Pterygota</taxon>
        <taxon>Neoptera</taxon>
        <taxon>Paraneoptera</taxon>
        <taxon>Hemiptera</taxon>
        <taxon>Sternorrhyncha</taxon>
        <taxon>Aphidomorpha</taxon>
        <taxon>Aphidoidea</taxon>
        <taxon>Aphididae</taxon>
        <taxon>Aphidini</taxon>
        <taxon>Melanaphis</taxon>
    </lineage>
</organism>
<dbReference type="InterPro" id="IPR009917">
    <property type="entry name" value="SRA1/Sec31"/>
</dbReference>
<dbReference type="GO" id="GO:0003713">
    <property type="term" value="F:transcription coactivator activity"/>
    <property type="evidence" value="ECO:0007669"/>
    <property type="project" value="InterPro"/>
</dbReference>
<reference evidence="3" key="1">
    <citation type="submission" date="2017-10" db="EMBL/GenBank/DDBJ databases">
        <title>Transcriptome Assembly of Sugarcane Aphid Adults.</title>
        <authorList>
            <person name="Scully E.D."/>
            <person name="Palmer N.A."/>
            <person name="Geib S.M."/>
            <person name="Sarath G."/>
            <person name="Sattler S.E."/>
        </authorList>
    </citation>
    <scope>NUCLEOTIDE SEQUENCE</scope>
    <source>
        <tissue evidence="3">Whole body</tissue>
    </source>
</reference>
<dbReference type="PANTHER" id="PTHR18834:SF2">
    <property type="entry name" value="STEROID RECEPTOR RNA ACTIVATOR 1"/>
    <property type="match status" value="1"/>
</dbReference>
<evidence type="ECO:0000259" key="2">
    <source>
        <dbReference type="Pfam" id="PF07304"/>
    </source>
</evidence>
<evidence type="ECO:0000313" key="3">
    <source>
        <dbReference type="EMBL" id="MBW15609.1"/>
    </source>
</evidence>
<feature type="region of interest" description="Disordered" evidence="1">
    <location>
        <begin position="1"/>
        <end position="25"/>
    </location>
</feature>
<protein>
    <submittedName>
        <fullName evidence="3">Steroid receptor RNA activator 1</fullName>
    </submittedName>
</protein>
<dbReference type="Gene3D" id="1.20.940.10">
    <property type="entry name" value="Functional domain of the splicing factor Prp18"/>
    <property type="match status" value="1"/>
</dbReference>
<evidence type="ECO:0000256" key="1">
    <source>
        <dbReference type="SAM" id="MobiDB-lite"/>
    </source>
</evidence>
<dbReference type="EMBL" id="GFXV01003804">
    <property type="protein sequence ID" value="MBW15609.1"/>
    <property type="molecule type" value="Transcribed_RNA"/>
</dbReference>
<sequence>MSEGYKSYTPGWNDPPSYSFEDTVSAQHENRPKIFDRIPARVLPNAPSEQFNLENKQIPLNNEIVSNENCNDTTTIPVISSSICDIPVEDRLSYVMSSLSDSIQKSTLPDSKKVDISKRLSRLEVSWKDIQFTDIVQQKTIALVKAIKINDYAEANRLQMALMVDHTRQCNTWIPAIRQLINQHI</sequence>
<dbReference type="InterPro" id="IPR040243">
    <property type="entry name" value="Steroid_recept_RNA_1"/>
</dbReference>
<dbReference type="GO" id="GO:0005634">
    <property type="term" value="C:nucleus"/>
    <property type="evidence" value="ECO:0007669"/>
    <property type="project" value="TreeGrafter"/>
</dbReference>
<dbReference type="OrthoDB" id="5982138at2759"/>
<gene>
    <name evidence="3" type="primary">SRA1</name>
</gene>
<accession>A0A2H8TNK3</accession>
<dbReference type="GO" id="GO:0006357">
    <property type="term" value="P:regulation of transcription by RNA polymerase II"/>
    <property type="evidence" value="ECO:0007669"/>
    <property type="project" value="InterPro"/>
</dbReference>
<dbReference type="Pfam" id="PF07304">
    <property type="entry name" value="SRA1"/>
    <property type="match status" value="1"/>
</dbReference>
<feature type="domain" description="SRA1/Sec31" evidence="2">
    <location>
        <begin position="83"/>
        <end position="182"/>
    </location>
</feature>
<name>A0A2H8TNK3_9HEMI</name>
<dbReference type="AlphaFoldDB" id="A0A2H8TNK3"/>
<keyword evidence="3" id="KW-0675">Receptor</keyword>
<proteinExistence type="predicted"/>